<organism evidence="2 3">
    <name type="scientific">Psychromarinibacter halotolerans</name>
    <dbReference type="NCBI Taxonomy" id="1775175"/>
    <lineage>
        <taxon>Bacteria</taxon>
        <taxon>Pseudomonadati</taxon>
        <taxon>Pseudomonadota</taxon>
        <taxon>Alphaproteobacteria</taxon>
        <taxon>Rhodobacterales</taxon>
        <taxon>Paracoccaceae</taxon>
        <taxon>Psychromarinibacter</taxon>
    </lineage>
</organism>
<gene>
    <name evidence="2" type="ORF">ACFOGP_12935</name>
</gene>
<dbReference type="InterPro" id="IPR036388">
    <property type="entry name" value="WH-like_DNA-bd_sf"/>
</dbReference>
<comment type="caution">
    <text evidence="2">The sequence shown here is derived from an EMBL/GenBank/DDBJ whole genome shotgun (WGS) entry which is preliminary data.</text>
</comment>
<dbReference type="Gene3D" id="1.10.10.10">
    <property type="entry name" value="Winged helix-like DNA-binding domain superfamily/Winged helix DNA-binding domain"/>
    <property type="match status" value="1"/>
</dbReference>
<dbReference type="InterPro" id="IPR000792">
    <property type="entry name" value="Tscrpt_reg_LuxR_C"/>
</dbReference>
<dbReference type="Proteomes" id="UP001595632">
    <property type="component" value="Unassembled WGS sequence"/>
</dbReference>
<evidence type="ECO:0000313" key="2">
    <source>
        <dbReference type="EMBL" id="MFC3143620.1"/>
    </source>
</evidence>
<evidence type="ECO:0000259" key="1">
    <source>
        <dbReference type="SMART" id="SM00421"/>
    </source>
</evidence>
<dbReference type="InterPro" id="IPR016032">
    <property type="entry name" value="Sig_transdc_resp-reg_C-effctor"/>
</dbReference>
<protein>
    <recommendedName>
        <fullName evidence="1">HTH luxR-type domain-containing protein</fullName>
    </recommendedName>
</protein>
<dbReference type="SUPFAM" id="SSF46894">
    <property type="entry name" value="C-terminal effector domain of the bipartite response regulators"/>
    <property type="match status" value="1"/>
</dbReference>
<accession>A0ABV7GTV1</accession>
<keyword evidence="3" id="KW-1185">Reference proteome</keyword>
<reference evidence="3" key="1">
    <citation type="journal article" date="2019" name="Int. J. Syst. Evol. Microbiol.">
        <title>The Global Catalogue of Microorganisms (GCM) 10K type strain sequencing project: providing services to taxonomists for standard genome sequencing and annotation.</title>
        <authorList>
            <consortium name="The Broad Institute Genomics Platform"/>
            <consortium name="The Broad Institute Genome Sequencing Center for Infectious Disease"/>
            <person name="Wu L."/>
            <person name="Ma J."/>
        </authorList>
    </citation>
    <scope>NUCLEOTIDE SEQUENCE [LARGE SCALE GENOMIC DNA]</scope>
    <source>
        <strain evidence="3">KCTC 52366</strain>
    </source>
</reference>
<evidence type="ECO:0000313" key="3">
    <source>
        <dbReference type="Proteomes" id="UP001595632"/>
    </source>
</evidence>
<name>A0ABV7GTV1_9RHOB</name>
<proteinExistence type="predicted"/>
<dbReference type="SMART" id="SM00421">
    <property type="entry name" value="HTH_LUXR"/>
    <property type="match status" value="1"/>
</dbReference>
<sequence length="374" mass="41001">MIDGIYEAAGNASRWQGVLEQAADLLGAESSQIGHLSLADQTFSFLITYGQTYSEERIRQYQSMMGEDPRLAALSRLPFRAMHCRMVLSDEELHGSQLYQDVLAPDGIEYTLGVNLVEEEKSTSFFTAHRDIHQPPFGPEECALLQDLVPHLRRAIRLYHGFAEMDLMQSATRQALDQVPLGVFIVRPDGHYVIGNRMAEQLAAAGSPMLISNGKVATTSTEVTRRLRMALTRVMSEPDAAPEALHLASADGQPCRLLVAPLSESVTGRTFVRHAGDLAVIYVNNPARSFDPPWERLQHMFGLFPSEAKLLARLAAGQTVAEAGAALGLTAASARQYLKNVFSKTGTHSQSELLQVVMQSPAWMDPGAAIAKRE</sequence>
<dbReference type="EMBL" id="JBHRTB010000010">
    <property type="protein sequence ID" value="MFC3143620.1"/>
    <property type="molecule type" value="Genomic_DNA"/>
</dbReference>
<dbReference type="RefSeq" id="WP_275630904.1">
    <property type="nucleotide sequence ID" value="NZ_JARGYD010000001.1"/>
</dbReference>
<feature type="domain" description="HTH luxR-type" evidence="1">
    <location>
        <begin position="300"/>
        <end position="357"/>
    </location>
</feature>